<dbReference type="Proteomes" id="UP000559808">
    <property type="component" value="Unassembled WGS sequence"/>
</dbReference>
<dbReference type="Pfam" id="PF08279">
    <property type="entry name" value="HTH_11"/>
    <property type="match status" value="1"/>
</dbReference>
<sequence>MKDLKKYIANSKLTRLEVLYEKLVKSENGITIKELAQELNVSAKTIKRDMQGVFEPMGLIKNGRKWRFDTSKDVQEQDDEKIILEVLDTMAKSAGNSFYAKAHPLLSKLSQNISNPINTSLDAEKLEEKDLSNFQILEQAINTKTQIVFKYENKLFQVKPLKLAFFSGFWYLLVFDMKKRDIFKKFYLKNIQNITLTQEHFQTDESLEVKLQRVNSIWFSLDKPFTVRLLVEEPVRKYFERKPLNSQIITGKDKDGSIEIELEITHEMEILPLVYYYIPYIKVLEPDFIANKVKEVIREYLDQISK</sequence>
<organism evidence="4 5">
    <name type="scientific">Campylobacter lari</name>
    <dbReference type="NCBI Taxonomy" id="201"/>
    <lineage>
        <taxon>Bacteria</taxon>
        <taxon>Pseudomonadati</taxon>
        <taxon>Campylobacterota</taxon>
        <taxon>Epsilonproteobacteria</taxon>
        <taxon>Campylobacterales</taxon>
        <taxon>Campylobacteraceae</taxon>
        <taxon>Campylobacter</taxon>
    </lineage>
</organism>
<accession>A0A5L4NMJ7</accession>
<evidence type="ECO:0000313" key="4">
    <source>
        <dbReference type="EMBL" id="EAI3913981.1"/>
    </source>
</evidence>
<evidence type="ECO:0000313" key="5">
    <source>
        <dbReference type="Proteomes" id="UP000559808"/>
    </source>
</evidence>
<evidence type="ECO:0000259" key="2">
    <source>
        <dbReference type="Pfam" id="PF13280"/>
    </source>
</evidence>
<dbReference type="Pfam" id="PF13280">
    <property type="entry name" value="WYL"/>
    <property type="match status" value="1"/>
</dbReference>
<dbReference type="AlphaFoldDB" id="A0A5L4NMJ7"/>
<dbReference type="InterPro" id="IPR057727">
    <property type="entry name" value="WCX_dom"/>
</dbReference>
<dbReference type="InterPro" id="IPR013196">
    <property type="entry name" value="HTH_11"/>
</dbReference>
<evidence type="ECO:0000259" key="1">
    <source>
        <dbReference type="Pfam" id="PF08279"/>
    </source>
</evidence>
<gene>
    <name evidence="4" type="ORF">YZ34_02995</name>
</gene>
<feature type="domain" description="WCX" evidence="3">
    <location>
        <begin position="224"/>
        <end position="301"/>
    </location>
</feature>
<dbReference type="Pfam" id="PF25583">
    <property type="entry name" value="WCX"/>
    <property type="match status" value="1"/>
</dbReference>
<dbReference type="InterPro" id="IPR036388">
    <property type="entry name" value="WH-like_DNA-bd_sf"/>
</dbReference>
<evidence type="ECO:0000259" key="3">
    <source>
        <dbReference type="Pfam" id="PF25583"/>
    </source>
</evidence>
<dbReference type="InterPro" id="IPR051534">
    <property type="entry name" value="CBASS_pafABC_assoc_protein"/>
</dbReference>
<reference evidence="4 5" key="1">
    <citation type="submission" date="2018-05" db="EMBL/GenBank/DDBJ databases">
        <authorList>
            <consortium name="PulseNet: The National Subtyping Network for Foodborne Disease Surveillance"/>
            <person name="Tarr C.L."/>
            <person name="Trees E."/>
            <person name="Katz L.S."/>
            <person name="Carleton-Romer H.A."/>
            <person name="Stroika S."/>
            <person name="Kucerova Z."/>
            <person name="Roache K.F."/>
            <person name="Sabol A.L."/>
            <person name="Besser J."/>
            <person name="Gerner-Smidt P."/>
        </authorList>
    </citation>
    <scope>NUCLEOTIDE SEQUENCE [LARGE SCALE GENOMIC DNA]</scope>
    <source>
        <strain evidence="4 5">D6489</strain>
    </source>
</reference>
<comment type="caution">
    <text evidence="4">The sequence shown here is derived from an EMBL/GenBank/DDBJ whole genome shotgun (WGS) entry which is preliminary data.</text>
</comment>
<feature type="domain" description="WYL" evidence="2">
    <location>
        <begin position="133"/>
        <end position="195"/>
    </location>
</feature>
<dbReference type="PROSITE" id="PS52050">
    <property type="entry name" value="WYL"/>
    <property type="match status" value="1"/>
</dbReference>
<dbReference type="Gene3D" id="1.10.10.10">
    <property type="entry name" value="Winged helix-like DNA-binding domain superfamily/Winged helix DNA-binding domain"/>
    <property type="match status" value="1"/>
</dbReference>
<dbReference type="PANTHER" id="PTHR34580:SF1">
    <property type="entry name" value="PROTEIN PAFC"/>
    <property type="match status" value="1"/>
</dbReference>
<dbReference type="PANTHER" id="PTHR34580">
    <property type="match status" value="1"/>
</dbReference>
<feature type="domain" description="Helix-turn-helix type 11" evidence="1">
    <location>
        <begin position="15"/>
        <end position="51"/>
    </location>
</feature>
<proteinExistence type="predicted"/>
<protein>
    <submittedName>
        <fullName evidence="4">Transcriptional regulator</fullName>
    </submittedName>
</protein>
<dbReference type="EMBL" id="AABOWU010000005">
    <property type="protein sequence ID" value="EAI3913981.1"/>
    <property type="molecule type" value="Genomic_DNA"/>
</dbReference>
<name>A0A5L4NMJ7_CAMLA</name>
<dbReference type="InterPro" id="IPR026881">
    <property type="entry name" value="WYL_dom"/>
</dbReference>